<comment type="cofactor">
    <cofactor evidence="1">
        <name>Mg(2+)</name>
        <dbReference type="ChEBI" id="CHEBI:18420"/>
    </cofactor>
</comment>
<accession>A0A1M5SG70</accession>
<dbReference type="AlphaFoldDB" id="A0A1M5SG70"/>
<evidence type="ECO:0000259" key="3">
    <source>
        <dbReference type="PROSITE" id="PS51462"/>
    </source>
</evidence>
<evidence type="ECO:0000256" key="1">
    <source>
        <dbReference type="ARBA" id="ARBA00001946"/>
    </source>
</evidence>
<dbReference type="InterPro" id="IPR000086">
    <property type="entry name" value="NUDIX_hydrolase_dom"/>
</dbReference>
<gene>
    <name evidence="4" type="ORF">SAMN02745196_00150</name>
</gene>
<dbReference type="PROSITE" id="PS51462">
    <property type="entry name" value="NUDIX"/>
    <property type="match status" value="1"/>
</dbReference>
<sequence length="158" mass="18832">MDVTFEMEDGKFNYRVCGIIIHEEKLLAMKDYGSPHHYLPGGRVQLHETAEEAVVREIKEELEIDSNIIRPLWLNQNFFVQDITQEKYHELCLYFLMDVSNSDLISRGNKFLIDEGEEHHSFQWIPFEELSETYLYPNFIKKEIYNLPKSLVMITERK</sequence>
<dbReference type="Pfam" id="PF00293">
    <property type="entry name" value="NUDIX"/>
    <property type="match status" value="1"/>
</dbReference>
<keyword evidence="2" id="KW-0378">Hydrolase</keyword>
<dbReference type="Proteomes" id="UP000184526">
    <property type="component" value="Unassembled WGS sequence"/>
</dbReference>
<dbReference type="InterPro" id="IPR015797">
    <property type="entry name" value="NUDIX_hydrolase-like_dom_sf"/>
</dbReference>
<dbReference type="RefSeq" id="WP_072829056.1">
    <property type="nucleotide sequence ID" value="NZ_FQXP01000003.1"/>
</dbReference>
<dbReference type="GO" id="GO:0016787">
    <property type="term" value="F:hydrolase activity"/>
    <property type="evidence" value="ECO:0007669"/>
    <property type="project" value="UniProtKB-KW"/>
</dbReference>
<dbReference type="STRING" id="1121306.SAMN02745196_00150"/>
<dbReference type="Gene3D" id="3.90.79.10">
    <property type="entry name" value="Nucleoside Triphosphate Pyrophosphohydrolase"/>
    <property type="match status" value="1"/>
</dbReference>
<dbReference type="OrthoDB" id="9804442at2"/>
<organism evidence="4 5">
    <name type="scientific">Clostridium collagenovorans DSM 3089</name>
    <dbReference type="NCBI Taxonomy" id="1121306"/>
    <lineage>
        <taxon>Bacteria</taxon>
        <taxon>Bacillati</taxon>
        <taxon>Bacillota</taxon>
        <taxon>Clostridia</taxon>
        <taxon>Eubacteriales</taxon>
        <taxon>Clostridiaceae</taxon>
        <taxon>Clostridium</taxon>
    </lineage>
</organism>
<dbReference type="PANTHER" id="PTHR43046">
    <property type="entry name" value="GDP-MANNOSE MANNOSYL HYDROLASE"/>
    <property type="match status" value="1"/>
</dbReference>
<dbReference type="CDD" id="cd04688">
    <property type="entry name" value="NUDIX_Hydrolase"/>
    <property type="match status" value="1"/>
</dbReference>
<evidence type="ECO:0000313" key="5">
    <source>
        <dbReference type="Proteomes" id="UP000184526"/>
    </source>
</evidence>
<evidence type="ECO:0000313" key="4">
    <source>
        <dbReference type="EMBL" id="SHH37288.1"/>
    </source>
</evidence>
<reference evidence="4 5" key="1">
    <citation type="submission" date="2016-11" db="EMBL/GenBank/DDBJ databases">
        <authorList>
            <person name="Jaros S."/>
            <person name="Januszkiewicz K."/>
            <person name="Wedrychowicz H."/>
        </authorList>
    </citation>
    <scope>NUCLEOTIDE SEQUENCE [LARGE SCALE GENOMIC DNA]</scope>
    <source>
        <strain evidence="4 5">DSM 3089</strain>
    </source>
</reference>
<proteinExistence type="predicted"/>
<feature type="domain" description="Nudix hydrolase" evidence="3">
    <location>
        <begin position="11"/>
        <end position="149"/>
    </location>
</feature>
<keyword evidence="5" id="KW-1185">Reference proteome</keyword>
<name>A0A1M5SG70_9CLOT</name>
<evidence type="ECO:0000256" key="2">
    <source>
        <dbReference type="ARBA" id="ARBA00022801"/>
    </source>
</evidence>
<dbReference type="EMBL" id="FQXP01000003">
    <property type="protein sequence ID" value="SHH37288.1"/>
    <property type="molecule type" value="Genomic_DNA"/>
</dbReference>
<dbReference type="SUPFAM" id="SSF55811">
    <property type="entry name" value="Nudix"/>
    <property type="match status" value="1"/>
</dbReference>
<dbReference type="PANTHER" id="PTHR43046:SF14">
    <property type="entry name" value="MUTT_NUDIX FAMILY PROTEIN"/>
    <property type="match status" value="1"/>
</dbReference>
<protein>
    <submittedName>
        <fullName evidence="4">ADP-ribose pyrophosphatase YjhB, NUDIX family</fullName>
    </submittedName>
</protein>